<proteinExistence type="predicted"/>
<gene>
    <name evidence="1" type="ORF">QFC21_001781</name>
</gene>
<reference evidence="1" key="1">
    <citation type="submission" date="2023-04" db="EMBL/GenBank/DDBJ databases">
        <title>Draft Genome sequencing of Naganishia species isolated from polar environments using Oxford Nanopore Technology.</title>
        <authorList>
            <person name="Leo P."/>
            <person name="Venkateswaran K."/>
        </authorList>
    </citation>
    <scope>NUCLEOTIDE SEQUENCE</scope>
    <source>
        <strain evidence="1">MNA-CCFEE 5423</strain>
    </source>
</reference>
<sequence length="161" mass="18478">MADVSDPAIAEDRGMDVHPLFYMDEQAYENVRNDKKEETWALFDYEDDKSDKLKLTETGTGDIAEFASKLVPTRASYGFVRVKYSNDEQSTREKFLLVVWVGENVKVMRRAKVSVHTGNVKSVIRAFAMELKVTSPDELKEDDVVNQLRRLGANYDRSKFN</sequence>
<evidence type="ECO:0000313" key="1">
    <source>
        <dbReference type="EMBL" id="KAJ9105410.1"/>
    </source>
</evidence>
<dbReference type="Proteomes" id="UP001227268">
    <property type="component" value="Unassembled WGS sequence"/>
</dbReference>
<comment type="caution">
    <text evidence="1">The sequence shown here is derived from an EMBL/GenBank/DDBJ whole genome shotgun (WGS) entry which is preliminary data.</text>
</comment>
<accession>A0ACC2W268</accession>
<keyword evidence="2" id="KW-1185">Reference proteome</keyword>
<name>A0ACC2W268_9TREE</name>
<organism evidence="1 2">
    <name type="scientific">Naganishia friedmannii</name>
    <dbReference type="NCBI Taxonomy" id="89922"/>
    <lineage>
        <taxon>Eukaryota</taxon>
        <taxon>Fungi</taxon>
        <taxon>Dikarya</taxon>
        <taxon>Basidiomycota</taxon>
        <taxon>Agaricomycotina</taxon>
        <taxon>Tremellomycetes</taxon>
        <taxon>Filobasidiales</taxon>
        <taxon>Filobasidiaceae</taxon>
        <taxon>Naganishia</taxon>
    </lineage>
</organism>
<dbReference type="EMBL" id="JASBWT010000004">
    <property type="protein sequence ID" value="KAJ9105410.1"/>
    <property type="molecule type" value="Genomic_DNA"/>
</dbReference>
<evidence type="ECO:0000313" key="2">
    <source>
        <dbReference type="Proteomes" id="UP001227268"/>
    </source>
</evidence>
<protein>
    <submittedName>
        <fullName evidence="1">Uncharacterized protein</fullName>
    </submittedName>
</protein>